<dbReference type="NCBIfam" id="TIGR00401">
    <property type="entry name" value="msrA"/>
    <property type="match status" value="1"/>
</dbReference>
<dbReference type="GO" id="GO:0008113">
    <property type="term" value="F:peptide-methionine (S)-S-oxide reductase activity"/>
    <property type="evidence" value="ECO:0007669"/>
    <property type="project" value="UniProtKB-EC"/>
</dbReference>
<comment type="caution">
    <text evidence="7">The sequence shown here is derived from an EMBL/GenBank/DDBJ whole genome shotgun (WGS) entry which is preliminary data.</text>
</comment>
<keyword evidence="5" id="KW-0697">Rotamase</keyword>
<dbReference type="PROSITE" id="PS50059">
    <property type="entry name" value="FKBP_PPIASE"/>
    <property type="match status" value="1"/>
</dbReference>
<comment type="catalytic activity">
    <reaction evidence="4">
        <text>[thioredoxin]-disulfide + L-methionine + H2O = L-methionine (S)-S-oxide + [thioredoxin]-dithiol</text>
        <dbReference type="Rhea" id="RHEA:19993"/>
        <dbReference type="Rhea" id="RHEA-COMP:10698"/>
        <dbReference type="Rhea" id="RHEA-COMP:10700"/>
        <dbReference type="ChEBI" id="CHEBI:15377"/>
        <dbReference type="ChEBI" id="CHEBI:29950"/>
        <dbReference type="ChEBI" id="CHEBI:50058"/>
        <dbReference type="ChEBI" id="CHEBI:57844"/>
        <dbReference type="ChEBI" id="CHEBI:58772"/>
        <dbReference type="EC" id="1.8.4.11"/>
    </reaction>
</comment>
<dbReference type="InterPro" id="IPR036509">
    <property type="entry name" value="Met_Sox_Rdtase_MsrA_sf"/>
</dbReference>
<evidence type="ECO:0000259" key="6">
    <source>
        <dbReference type="PROSITE" id="PS50059"/>
    </source>
</evidence>
<dbReference type="SUPFAM" id="SSF54534">
    <property type="entry name" value="FKBP-like"/>
    <property type="match status" value="1"/>
</dbReference>
<dbReference type="OrthoDB" id="77405at2759"/>
<accession>A0A2P6TNG2</accession>
<evidence type="ECO:0000256" key="3">
    <source>
        <dbReference type="ARBA" id="ARBA00047806"/>
    </source>
</evidence>
<reference evidence="7 8" key="1">
    <citation type="journal article" date="2018" name="Plant J.">
        <title>Genome sequences of Chlorella sorokiniana UTEX 1602 and Micractinium conductrix SAG 241.80: implications to maltose excretion by a green alga.</title>
        <authorList>
            <person name="Arriola M.B."/>
            <person name="Velmurugan N."/>
            <person name="Zhang Y."/>
            <person name="Plunkett M.H."/>
            <person name="Hondzo H."/>
            <person name="Barney B.M."/>
        </authorList>
    </citation>
    <scope>NUCLEOTIDE SEQUENCE [LARGE SCALE GENOMIC DNA]</scope>
    <source>
        <strain evidence="8">UTEX 1602</strain>
    </source>
</reference>
<dbReference type="Proteomes" id="UP000239899">
    <property type="component" value="Unassembled WGS sequence"/>
</dbReference>
<evidence type="ECO:0000313" key="8">
    <source>
        <dbReference type="Proteomes" id="UP000239899"/>
    </source>
</evidence>
<evidence type="ECO:0000256" key="4">
    <source>
        <dbReference type="ARBA" id="ARBA00048782"/>
    </source>
</evidence>
<evidence type="ECO:0000256" key="1">
    <source>
        <dbReference type="ARBA" id="ARBA00005591"/>
    </source>
</evidence>
<comment type="similarity">
    <text evidence="1">Belongs to the MsrA Met sulfoxide reductase family.</text>
</comment>
<dbReference type="InterPro" id="IPR046357">
    <property type="entry name" value="PPIase_dom_sf"/>
</dbReference>
<dbReference type="EMBL" id="LHPG02000010">
    <property type="protein sequence ID" value="PRW50853.1"/>
    <property type="molecule type" value="Genomic_DNA"/>
</dbReference>
<dbReference type="Pfam" id="PF01625">
    <property type="entry name" value="PMSR"/>
    <property type="match status" value="1"/>
</dbReference>
<name>A0A2P6TNG2_CHLSO</name>
<comment type="catalytic activity">
    <reaction evidence="5">
        <text>[protein]-peptidylproline (omega=180) = [protein]-peptidylproline (omega=0)</text>
        <dbReference type="Rhea" id="RHEA:16237"/>
        <dbReference type="Rhea" id="RHEA-COMP:10747"/>
        <dbReference type="Rhea" id="RHEA-COMP:10748"/>
        <dbReference type="ChEBI" id="CHEBI:83833"/>
        <dbReference type="ChEBI" id="CHEBI:83834"/>
        <dbReference type="EC" id="5.2.1.8"/>
    </reaction>
</comment>
<dbReference type="PANTHER" id="PTHR42799:SF2">
    <property type="entry name" value="MITOCHONDRIAL PEPTIDE METHIONINE SULFOXIDE REDUCTASE"/>
    <property type="match status" value="1"/>
</dbReference>
<dbReference type="EC" id="5.2.1.8" evidence="5"/>
<comment type="catalytic activity">
    <reaction evidence="3">
        <text>L-methionyl-[protein] + [thioredoxin]-disulfide + H2O = L-methionyl-(S)-S-oxide-[protein] + [thioredoxin]-dithiol</text>
        <dbReference type="Rhea" id="RHEA:14217"/>
        <dbReference type="Rhea" id="RHEA-COMP:10698"/>
        <dbReference type="Rhea" id="RHEA-COMP:10700"/>
        <dbReference type="Rhea" id="RHEA-COMP:12313"/>
        <dbReference type="Rhea" id="RHEA-COMP:12315"/>
        <dbReference type="ChEBI" id="CHEBI:15377"/>
        <dbReference type="ChEBI" id="CHEBI:16044"/>
        <dbReference type="ChEBI" id="CHEBI:29950"/>
        <dbReference type="ChEBI" id="CHEBI:44120"/>
        <dbReference type="ChEBI" id="CHEBI:50058"/>
        <dbReference type="EC" id="1.8.4.11"/>
    </reaction>
</comment>
<organism evidence="7 8">
    <name type="scientific">Chlorella sorokiniana</name>
    <name type="common">Freshwater green alga</name>
    <dbReference type="NCBI Taxonomy" id="3076"/>
    <lineage>
        <taxon>Eukaryota</taxon>
        <taxon>Viridiplantae</taxon>
        <taxon>Chlorophyta</taxon>
        <taxon>core chlorophytes</taxon>
        <taxon>Trebouxiophyceae</taxon>
        <taxon>Chlorellales</taxon>
        <taxon>Chlorellaceae</taxon>
        <taxon>Chlorella clade</taxon>
        <taxon>Chlorella</taxon>
    </lineage>
</organism>
<keyword evidence="5" id="KW-0413">Isomerase</keyword>
<dbReference type="Gene3D" id="3.30.1060.10">
    <property type="entry name" value="Peptide methionine sulphoxide reductase MsrA"/>
    <property type="match status" value="1"/>
</dbReference>
<gene>
    <name evidence="7" type="ORF">C2E21_5650</name>
</gene>
<proteinExistence type="inferred from homology"/>
<dbReference type="InterPro" id="IPR002569">
    <property type="entry name" value="Met_Sox_Rdtase_MsrA_dom"/>
</dbReference>
<dbReference type="Gene3D" id="3.10.50.40">
    <property type="match status" value="1"/>
</dbReference>
<keyword evidence="8" id="KW-1185">Reference proteome</keyword>
<dbReference type="HAMAP" id="MF_01401">
    <property type="entry name" value="MsrA"/>
    <property type="match status" value="1"/>
</dbReference>
<evidence type="ECO:0000256" key="2">
    <source>
        <dbReference type="ARBA" id="ARBA00023002"/>
    </source>
</evidence>
<dbReference type="AlphaFoldDB" id="A0A2P6TNG2"/>
<evidence type="ECO:0000313" key="7">
    <source>
        <dbReference type="EMBL" id="PRW50853.1"/>
    </source>
</evidence>
<feature type="domain" description="PPIase FKBP-type" evidence="6">
    <location>
        <begin position="80"/>
        <end position="155"/>
    </location>
</feature>
<sequence length="382" mass="40502">MAFALSPRALAGAVRPAQGCPALSVAAAARPRAGATTSSPAAATAAAARCRPARRQRAAAAAIRLAAAAAEAHTEGAAPGDYVEAHYSIINDGEVFDSSRSEGGKQAQFILGSENLVPGFHQAVGGLKVGESRQWLVRPDDAYGERRDEMMAQIPRSQAPEGLTVGQVVQLSNGMPAVVSAMDDSSITIDANHPLAGKELTFDVEVTRIIPASRLQKATFGAGCFWGPELAFQRVPGVVQTAVGYSQGHAKNPSYQDVCSGTTGHAEVVQVVFDPSEVSYEQLLDVFWARHDPTTLNRQGGDVGTQYRSGIYCHTPEQKAAAEASKAAQNEKLGGQVVTEIEEINNFYVAEEFHQKYLERGGRFGQGQSAEKGCNDPIRCYG</sequence>
<dbReference type="FunFam" id="3.30.1060.10:FF:000002">
    <property type="entry name" value="Peptide methionine sulfoxide reductase"/>
    <property type="match status" value="1"/>
</dbReference>
<dbReference type="InterPro" id="IPR001179">
    <property type="entry name" value="PPIase_FKBP_dom"/>
</dbReference>
<dbReference type="SUPFAM" id="SSF55068">
    <property type="entry name" value="Peptide methionine sulfoxide reductase"/>
    <property type="match status" value="1"/>
</dbReference>
<dbReference type="InterPro" id="IPR050162">
    <property type="entry name" value="MsrA_MetSO_reductase"/>
</dbReference>
<dbReference type="Pfam" id="PF00254">
    <property type="entry name" value="FKBP_C"/>
    <property type="match status" value="1"/>
</dbReference>
<dbReference type="GO" id="GO:0033744">
    <property type="term" value="F:L-methionine:thioredoxin-disulfide S-oxidoreductase activity"/>
    <property type="evidence" value="ECO:0007669"/>
    <property type="project" value="RHEA"/>
</dbReference>
<keyword evidence="2" id="KW-0560">Oxidoreductase</keyword>
<dbReference type="GO" id="GO:0034599">
    <property type="term" value="P:cellular response to oxidative stress"/>
    <property type="evidence" value="ECO:0007669"/>
    <property type="project" value="TreeGrafter"/>
</dbReference>
<evidence type="ECO:0000256" key="5">
    <source>
        <dbReference type="PROSITE-ProRule" id="PRU00277"/>
    </source>
</evidence>
<dbReference type="STRING" id="3076.A0A2P6TNG2"/>
<dbReference type="GO" id="GO:0003755">
    <property type="term" value="F:peptidyl-prolyl cis-trans isomerase activity"/>
    <property type="evidence" value="ECO:0007669"/>
    <property type="project" value="UniProtKB-KW"/>
</dbReference>
<dbReference type="PANTHER" id="PTHR42799">
    <property type="entry name" value="MITOCHONDRIAL PEPTIDE METHIONINE SULFOXIDE REDUCTASE"/>
    <property type="match status" value="1"/>
</dbReference>
<dbReference type="GO" id="GO:0005737">
    <property type="term" value="C:cytoplasm"/>
    <property type="evidence" value="ECO:0007669"/>
    <property type="project" value="TreeGrafter"/>
</dbReference>
<protein>
    <recommendedName>
        <fullName evidence="5">peptidylprolyl isomerase</fullName>
        <ecNumber evidence="5">5.2.1.8</ecNumber>
    </recommendedName>
</protein>